<name>A0ABS4F4I3_9BACL</name>
<gene>
    <name evidence="1" type="ORF">J2Z18_000220</name>
</gene>
<sequence>MMMYMNDDKLSALGLLERVIDKLNRHGALKV</sequence>
<evidence type="ECO:0000313" key="1">
    <source>
        <dbReference type="EMBL" id="MBP1891151.1"/>
    </source>
</evidence>
<comment type="caution">
    <text evidence="1">The sequence shown here is derived from an EMBL/GenBank/DDBJ whole genome shotgun (WGS) entry which is preliminary data.</text>
</comment>
<dbReference type="Proteomes" id="UP000706926">
    <property type="component" value="Unassembled WGS sequence"/>
</dbReference>
<organism evidence="1 2">
    <name type="scientific">Paenibacillus lactis</name>
    <dbReference type="NCBI Taxonomy" id="228574"/>
    <lineage>
        <taxon>Bacteria</taxon>
        <taxon>Bacillati</taxon>
        <taxon>Bacillota</taxon>
        <taxon>Bacilli</taxon>
        <taxon>Bacillales</taxon>
        <taxon>Paenibacillaceae</taxon>
        <taxon>Paenibacillus</taxon>
    </lineage>
</organism>
<accession>A0ABS4F4I3</accession>
<reference evidence="1 2" key="1">
    <citation type="submission" date="2021-03" db="EMBL/GenBank/DDBJ databases">
        <title>Genomic Encyclopedia of Type Strains, Phase IV (KMG-IV): sequencing the most valuable type-strain genomes for metagenomic binning, comparative biology and taxonomic classification.</title>
        <authorList>
            <person name="Goeker M."/>
        </authorList>
    </citation>
    <scope>NUCLEOTIDE SEQUENCE [LARGE SCALE GENOMIC DNA]</scope>
    <source>
        <strain evidence="1 2">DSM 15596</strain>
    </source>
</reference>
<protein>
    <submittedName>
        <fullName evidence="1">Uncharacterized protein</fullName>
    </submittedName>
</protein>
<evidence type="ECO:0000313" key="2">
    <source>
        <dbReference type="Proteomes" id="UP000706926"/>
    </source>
</evidence>
<keyword evidence="2" id="KW-1185">Reference proteome</keyword>
<dbReference type="EMBL" id="JAGGKI010000001">
    <property type="protein sequence ID" value="MBP1891151.1"/>
    <property type="molecule type" value="Genomic_DNA"/>
</dbReference>
<proteinExistence type="predicted"/>